<feature type="binding site" evidence="9">
    <location>
        <position position="95"/>
    </location>
    <ligand>
        <name>Zn(2+)</name>
        <dbReference type="ChEBI" id="CHEBI:29105"/>
        <note>catalytic</note>
    </ligand>
</feature>
<feature type="binding site" evidence="9">
    <location>
        <position position="102"/>
    </location>
    <ligand>
        <name>Zn(2+)</name>
        <dbReference type="ChEBI" id="CHEBI:29105"/>
        <note>catalytic</note>
    </ligand>
</feature>
<evidence type="ECO:0000256" key="7">
    <source>
        <dbReference type="ARBA" id="ARBA00023049"/>
    </source>
</evidence>
<keyword evidence="8" id="KW-0961">Cell wall biogenesis/degradation</keyword>
<evidence type="ECO:0000256" key="6">
    <source>
        <dbReference type="ARBA" id="ARBA00022997"/>
    </source>
</evidence>
<comment type="catalytic activity">
    <reaction evidence="1 9">
        <text>D-alanyl-D-alanine + H2O = 2 D-alanine</text>
        <dbReference type="Rhea" id="RHEA:20661"/>
        <dbReference type="ChEBI" id="CHEBI:15377"/>
        <dbReference type="ChEBI" id="CHEBI:57416"/>
        <dbReference type="ChEBI" id="CHEBI:57822"/>
        <dbReference type="EC" id="3.4.13.22"/>
    </reaction>
</comment>
<accession>A0ABY1NSE2</accession>
<dbReference type="Gene3D" id="3.30.1380.10">
    <property type="match status" value="1"/>
</dbReference>
<feature type="binding site" evidence="9">
    <location>
        <position position="162"/>
    </location>
    <ligand>
        <name>Zn(2+)</name>
        <dbReference type="ChEBI" id="CHEBI:29105"/>
        <note>catalytic</note>
    </ligand>
</feature>
<comment type="similarity">
    <text evidence="9">Belongs to the peptidase M15D family.</text>
</comment>
<protein>
    <recommendedName>
        <fullName evidence="9">D-alanyl-D-alanine dipeptidase</fullName>
        <shortName evidence="9">D-Ala-D-Ala dipeptidase</shortName>
        <ecNumber evidence="9">3.4.13.22</ecNumber>
    </recommendedName>
</protein>
<dbReference type="InterPro" id="IPR009045">
    <property type="entry name" value="Zn_M74/Hedgehog-like"/>
</dbReference>
<evidence type="ECO:0000256" key="8">
    <source>
        <dbReference type="ARBA" id="ARBA00023316"/>
    </source>
</evidence>
<dbReference type="HAMAP" id="MF_01924">
    <property type="entry name" value="A_A_dipeptidase"/>
    <property type="match status" value="1"/>
</dbReference>
<keyword evidence="6 9" id="KW-0224">Dipeptidase</keyword>
<dbReference type="InterPro" id="IPR000755">
    <property type="entry name" value="A_A_dipeptidase"/>
</dbReference>
<organism evidence="10 11">
    <name type="scientific">Shimia sagamensis</name>
    <dbReference type="NCBI Taxonomy" id="1566352"/>
    <lineage>
        <taxon>Bacteria</taxon>
        <taxon>Pseudomonadati</taxon>
        <taxon>Pseudomonadota</taxon>
        <taxon>Alphaproteobacteria</taxon>
        <taxon>Rhodobacterales</taxon>
        <taxon>Roseobacteraceae</taxon>
    </lineage>
</organism>
<keyword evidence="3 9" id="KW-0479">Metal-binding</keyword>
<dbReference type="EMBL" id="FXTY01000003">
    <property type="protein sequence ID" value="SMP16984.1"/>
    <property type="molecule type" value="Genomic_DNA"/>
</dbReference>
<keyword evidence="2 9" id="KW-0645">Protease</keyword>
<evidence type="ECO:0000256" key="2">
    <source>
        <dbReference type="ARBA" id="ARBA00022670"/>
    </source>
</evidence>
<comment type="function">
    <text evidence="9">Catalyzes hydrolysis of the D-alanyl-D-alanine dipeptide.</text>
</comment>
<evidence type="ECO:0000313" key="11">
    <source>
        <dbReference type="Proteomes" id="UP001157961"/>
    </source>
</evidence>
<dbReference type="RefSeq" id="WP_283425561.1">
    <property type="nucleotide sequence ID" value="NZ_FXTY01000003.1"/>
</dbReference>
<dbReference type="NCBIfam" id="NF007557">
    <property type="entry name" value="PRK10178.1"/>
    <property type="match status" value="1"/>
</dbReference>
<reference evidence="10 11" key="1">
    <citation type="submission" date="2017-05" db="EMBL/GenBank/DDBJ databases">
        <authorList>
            <person name="Varghese N."/>
            <person name="Submissions S."/>
        </authorList>
    </citation>
    <scope>NUCLEOTIDE SEQUENCE [LARGE SCALE GENOMIC DNA]</scope>
    <source>
        <strain evidence="10 11">DSM 29734</strain>
    </source>
</reference>
<comment type="cofactor">
    <cofactor evidence="9">
        <name>Zn(2+)</name>
        <dbReference type="ChEBI" id="CHEBI:29105"/>
    </cofactor>
    <text evidence="9">Binds 1 zinc ion per subunit.</text>
</comment>
<proteinExistence type="inferred from homology"/>
<feature type="site" description="Transition state stabilizer" evidence="9">
    <location>
        <position position="68"/>
    </location>
</feature>
<keyword evidence="7 9" id="KW-0482">Metalloprotease</keyword>
<keyword evidence="5 9" id="KW-0862">Zinc</keyword>
<feature type="active site" description="Proton donor/acceptor" evidence="9">
    <location>
        <position position="159"/>
    </location>
</feature>
<evidence type="ECO:0000256" key="5">
    <source>
        <dbReference type="ARBA" id="ARBA00022833"/>
    </source>
</evidence>
<evidence type="ECO:0000256" key="1">
    <source>
        <dbReference type="ARBA" id="ARBA00001362"/>
    </source>
</evidence>
<name>A0ABY1NSE2_9RHOB</name>
<dbReference type="Pfam" id="PF01427">
    <property type="entry name" value="Peptidase_M15"/>
    <property type="match status" value="1"/>
</dbReference>
<evidence type="ECO:0000256" key="3">
    <source>
        <dbReference type="ARBA" id="ARBA00022723"/>
    </source>
</evidence>
<dbReference type="EC" id="3.4.13.22" evidence="9"/>
<comment type="caution">
    <text evidence="10">The sequence shown here is derived from an EMBL/GenBank/DDBJ whole genome shotgun (WGS) entry which is preliminary data.</text>
</comment>
<dbReference type="PANTHER" id="PTHR43126">
    <property type="entry name" value="D-ALANYL-D-ALANINE DIPEPTIDASE"/>
    <property type="match status" value="1"/>
</dbReference>
<gene>
    <name evidence="9" type="primary">ddpX</name>
    <name evidence="10" type="ORF">SAMN06265373_10395</name>
</gene>
<evidence type="ECO:0000256" key="4">
    <source>
        <dbReference type="ARBA" id="ARBA00022801"/>
    </source>
</evidence>
<dbReference type="SUPFAM" id="SSF55166">
    <property type="entry name" value="Hedgehog/DD-peptidase"/>
    <property type="match status" value="1"/>
</dbReference>
<dbReference type="PIRSF" id="PIRSF026671">
    <property type="entry name" value="AA_dipeptidase"/>
    <property type="match status" value="1"/>
</dbReference>
<keyword evidence="4 9" id="KW-0378">Hydrolase</keyword>
<evidence type="ECO:0000313" key="10">
    <source>
        <dbReference type="EMBL" id="SMP16984.1"/>
    </source>
</evidence>
<keyword evidence="11" id="KW-1185">Reference proteome</keyword>
<evidence type="ECO:0000256" key="9">
    <source>
        <dbReference type="HAMAP-Rule" id="MF_01924"/>
    </source>
</evidence>
<dbReference type="Proteomes" id="UP001157961">
    <property type="component" value="Unassembled WGS sequence"/>
</dbReference>
<sequence length="175" mass="19461">MTLVPIQHAAIDVQLAYATTENFAGEVLYTTPEDQQARLHTHAADALFHAADRAAALGLRLLLLDAYRPQAVQRRLWEVRPDPEFVADPAIGSDHSRGTAVDLTLTRADGTVLDMGTDFDAALQQSHHSRIDICREAQQNRLVLLGLMAGAGFELNPYEWWHYALENSENYPLIS</sequence>
<dbReference type="PANTHER" id="PTHR43126:SF1">
    <property type="entry name" value="D-ALANYL-D-ALANINE DIPEPTIDASE"/>
    <property type="match status" value="1"/>
</dbReference>